<dbReference type="Gene3D" id="1.10.720.50">
    <property type="entry name" value="PWWP, helical domain"/>
    <property type="match status" value="1"/>
</dbReference>
<evidence type="ECO:0000256" key="4">
    <source>
        <dbReference type="ARBA" id="ARBA00011975"/>
    </source>
</evidence>
<feature type="active site" evidence="20">
    <location>
        <position position="1180"/>
    </location>
</feature>
<evidence type="ECO:0000256" key="8">
    <source>
        <dbReference type="ARBA" id="ARBA00022618"/>
    </source>
</evidence>
<evidence type="ECO:0000256" key="12">
    <source>
        <dbReference type="ARBA" id="ARBA00022723"/>
    </source>
</evidence>
<dbReference type="SUPFAM" id="SSF47576">
    <property type="entry name" value="Calponin-homology domain, CH-domain"/>
    <property type="match status" value="1"/>
</dbReference>
<dbReference type="GO" id="GO:0051301">
    <property type="term" value="P:cell division"/>
    <property type="evidence" value="ECO:0007669"/>
    <property type="project" value="UniProtKB-KW"/>
</dbReference>
<dbReference type="InterPro" id="IPR013083">
    <property type="entry name" value="Znf_RING/FYVE/PHD"/>
</dbReference>
<dbReference type="GO" id="GO:0005634">
    <property type="term" value="C:nucleus"/>
    <property type="evidence" value="ECO:0007669"/>
    <property type="project" value="UniProtKB-SubCell"/>
</dbReference>
<keyword evidence="6" id="KW-0678">Repressor</keyword>
<dbReference type="GO" id="GO:0003677">
    <property type="term" value="F:DNA binding"/>
    <property type="evidence" value="ECO:0007669"/>
    <property type="project" value="UniProtKB-KW"/>
</dbReference>
<evidence type="ECO:0000256" key="11">
    <source>
        <dbReference type="ARBA" id="ARBA00022701"/>
    </source>
</evidence>
<comment type="subcellular location">
    <subcellularLocation>
        <location evidence="2">Cytoplasm</location>
        <location evidence="2">Cytoskeleton</location>
    </subcellularLocation>
    <subcellularLocation>
        <location evidence="1">Nucleus</location>
    </subcellularLocation>
</comment>
<evidence type="ECO:0000256" key="7">
    <source>
        <dbReference type="ARBA" id="ARBA00022603"/>
    </source>
</evidence>
<keyword evidence="15" id="KW-0862">Zinc</keyword>
<evidence type="ECO:0000256" key="16">
    <source>
        <dbReference type="ARBA" id="ARBA00023125"/>
    </source>
</evidence>
<sequence>MKRKGERGGDLEMAVNVQVEPGEKHNRYELLAWLNESLQTRFTKVEQTCSGAAFCQLMHWLFPGSVDVQRVRFHASDEVDARHNYSVLQAGFRRSGVIKSIPVEGLIGGSSEASLDFLQWFKVFFDSNHNGQEYDALESRAGQSMPHANAAKQPQRPKALTQLDFSREVEMSEGPWQNQEMALDVQTAEEKEDTFFHFSPSLLQLIQKHWPSPAKHGTELTQDQVARHVLGQKYPQDITAACSQTPYCLYLYRGVELGGDGDRETASVLLMGYFDQRSGVKHVRLLDTLQPRDATVSAGTAELNCLVETLRRFELPLANLAVFYCGDSGLSQVLVTGLRALNPGLVSLCGLPGLAGQACQVGVSALPESVLELVRDIHHHYSTYPTTNDNLKEIFADVTSLDPLLPLSSQCLFLGRTVQRMADAWPELLQYFESRGNEGDAEQLCARLSDLKVRLSLLFLGQALEPLCAFQELLEWGDSDVAIILQQASSLVHSYAASFLRSPAVDRFLRRQEPTLLANEKDHLLRVDVNTGARVKDFLSEHQAELEDDVVDSFLESSVSFYKATTWSLMKSLPLPNVALKNIHILLRPAGRLEVTSRVVAELGSLLGLCGVPGDMALLTDEFLEYMISEGEKPTADSPTPGPTVEQHWKQVLRTMGKTSILRRLICSLLTLPSGSLQRDKVFARATLLGDGSRDEDDWLTERNEDEGIPSSPSSPLKQESNSSDLIDITEPDETGPRPVQTGTRPALKTTESIEIIVLDDSDDDVIWTETIQHKLKNDNALPMATSTPEGPSKTSSCLYEDEKGYNVGDLVWGRIGGFSLWPGTVQPWKGRQAAKSIRKVEWFGDGMLSEKNTRGLLPFGSFAQCFCTNSFATLVTYRDAIFQSLQVAASRCGKVFSPGSEKREEHLREMVDWAFGGFKPTGPDGFQPPLQTEGKLRVVLLEVWFLHCFVHSLCNFLSSKAFCLCCMADDIEIFHPLFEGSLCLKCKDNFTETLYRYDEDGYQSYCTVCCAGLEVILCGNDSCCRSYCLDCLNILVGPGTFDSLKEVDPWICYLCEPHNAHGALKPRLDWSIRVQEFFANNSAFQFEPDRVYPSIPANLRRPINVLSLFDGIGTGYFVLKELGFKVGKYVASEICSESIAVSEINHEGKIIHVDDVRLITKEHILKWGPFDLLIGGSPCNDLSMVNPARKGLFEGTGRLFFEYYRLLHIMKPKEDDRRPFFWFFENVVFMNNHHKVDICRFLECNPVLVDAVKVSPAHRARYFWGNIPGMNRPIIASQTDKVILQDCLERGRVAKFTKVRTITTNPNSLKQGKDVSKLPVSEKGVDDNLWITELEKIFGFPKHYTDVKNMNRQQRQKVLGKSWSVPVIRHLFAPLKDYFACEQLPPVPFAAI</sequence>
<evidence type="ECO:0000256" key="9">
    <source>
        <dbReference type="ARBA" id="ARBA00022679"/>
    </source>
</evidence>
<dbReference type="GO" id="GO:0032259">
    <property type="term" value="P:methylation"/>
    <property type="evidence" value="ECO:0007669"/>
    <property type="project" value="UniProtKB-KW"/>
</dbReference>
<keyword evidence="19" id="KW-0131">Cell cycle</keyword>
<reference evidence="25" key="2">
    <citation type="submission" date="2025-09" db="UniProtKB">
        <authorList>
            <consortium name="Ensembl"/>
        </authorList>
    </citation>
    <scope>IDENTIFICATION</scope>
</reference>
<keyword evidence="10 20" id="KW-0949">S-adenosyl-L-methionine</keyword>
<dbReference type="PROSITE" id="PS51533">
    <property type="entry name" value="ADD"/>
    <property type="match status" value="1"/>
</dbReference>
<keyword evidence="13" id="KW-0863">Zinc-finger</keyword>
<accession>A0A8C8JMM0</accession>
<dbReference type="InterPro" id="IPR040552">
    <property type="entry name" value="DNMT3_ADD_GATA1-like"/>
</dbReference>
<dbReference type="Pfam" id="PF21255">
    <property type="entry name" value="DNMT3_ADD_GATA1-like"/>
    <property type="match status" value="1"/>
</dbReference>
<evidence type="ECO:0000256" key="3">
    <source>
        <dbReference type="ARBA" id="ARBA00010729"/>
    </source>
</evidence>
<keyword evidence="8" id="KW-0132">Cell division</keyword>
<keyword evidence="17" id="KW-0206">Cytoskeleton</keyword>
<keyword evidence="16" id="KW-0238">DNA-binding</keyword>
<evidence type="ECO:0000256" key="15">
    <source>
        <dbReference type="ARBA" id="ARBA00022833"/>
    </source>
</evidence>
<evidence type="ECO:0000313" key="26">
    <source>
        <dbReference type="Proteomes" id="UP000694402"/>
    </source>
</evidence>
<dbReference type="PANTHER" id="PTHR23068">
    <property type="entry name" value="DNA CYTOSINE-5- -METHYLTRANSFERASE 3-RELATED"/>
    <property type="match status" value="1"/>
</dbReference>
<dbReference type="GO" id="GO:0051718">
    <property type="term" value="F:DNA (cytosine-5-)-methyltransferase activity, acting on CpG substrates"/>
    <property type="evidence" value="ECO:0007669"/>
    <property type="project" value="TreeGrafter"/>
</dbReference>
<keyword evidence="26" id="KW-1185">Reference proteome</keyword>
<proteinExistence type="inferred from homology"/>
<name>A0A8C8JMM0_ONCTS</name>
<dbReference type="SUPFAM" id="SSF63748">
    <property type="entry name" value="Tudor/PWWP/MBT"/>
    <property type="match status" value="1"/>
</dbReference>
<evidence type="ECO:0000256" key="14">
    <source>
        <dbReference type="ARBA" id="ARBA00022776"/>
    </source>
</evidence>
<dbReference type="PROSITE" id="PS50812">
    <property type="entry name" value="PWWP"/>
    <property type="match status" value="1"/>
</dbReference>
<evidence type="ECO:0000256" key="20">
    <source>
        <dbReference type="PROSITE-ProRule" id="PRU01016"/>
    </source>
</evidence>
<dbReference type="Pfam" id="PF17980">
    <property type="entry name" value="ADD_DNMT3"/>
    <property type="match status" value="1"/>
</dbReference>
<dbReference type="Pfam" id="PF00145">
    <property type="entry name" value="DNA_methylase"/>
    <property type="match status" value="1"/>
</dbReference>
<keyword evidence="7 20" id="KW-0489">Methyltransferase</keyword>
<dbReference type="FunFam" id="3.40.50.150:FF:000008">
    <property type="entry name" value="DNA (Cytosine-5)-methyltransferase 3A isoform X1"/>
    <property type="match status" value="1"/>
</dbReference>
<reference evidence="25" key="1">
    <citation type="submission" date="2025-08" db="UniProtKB">
        <authorList>
            <consortium name="Ensembl"/>
        </authorList>
    </citation>
    <scope>IDENTIFICATION</scope>
</reference>
<evidence type="ECO:0000256" key="18">
    <source>
        <dbReference type="ARBA" id="ARBA00023242"/>
    </source>
</evidence>
<gene>
    <name evidence="25" type="primary">LOC112222089</name>
</gene>
<keyword evidence="12" id="KW-0479">Metal-binding</keyword>
<dbReference type="Pfam" id="PF00307">
    <property type="entry name" value="CH"/>
    <property type="match status" value="1"/>
</dbReference>
<evidence type="ECO:0000256" key="2">
    <source>
        <dbReference type="ARBA" id="ARBA00004245"/>
    </source>
</evidence>
<dbReference type="InterPro" id="IPR050390">
    <property type="entry name" value="C5-Methyltransferase"/>
</dbReference>
<keyword evidence="18" id="KW-0539">Nucleus</keyword>
<keyword evidence="5" id="KW-0963">Cytoplasm</keyword>
<dbReference type="Gene3D" id="1.10.418.10">
    <property type="entry name" value="Calponin-like domain"/>
    <property type="match status" value="1"/>
</dbReference>
<dbReference type="PROSITE" id="PS50021">
    <property type="entry name" value="CH"/>
    <property type="match status" value="1"/>
</dbReference>
<dbReference type="Gene3D" id="3.30.40.10">
    <property type="entry name" value="Zinc/RING finger domain, C3HC4 (zinc finger)"/>
    <property type="match status" value="1"/>
</dbReference>
<comment type="similarity">
    <text evidence="20">Belongs to the class I-like SAM-binding methyltransferase superfamily. C5-methyltransferase family.</text>
</comment>
<feature type="domain" description="Calponin-homology (CH)" evidence="22">
    <location>
        <begin position="24"/>
        <end position="126"/>
    </location>
</feature>
<keyword evidence="14" id="KW-0498">Mitosis</keyword>
<keyword evidence="11" id="KW-0493">Microtubule</keyword>
<dbReference type="SMART" id="SM00293">
    <property type="entry name" value="PWWP"/>
    <property type="match status" value="1"/>
</dbReference>
<evidence type="ECO:0000256" key="6">
    <source>
        <dbReference type="ARBA" id="ARBA00022491"/>
    </source>
</evidence>
<dbReference type="GeneTree" id="ENSGT00940000166923"/>
<protein>
    <recommendedName>
        <fullName evidence="4">DNA (cytosine-5-)-methyltransferase</fullName>
        <ecNumber evidence="4">2.1.1.37</ecNumber>
    </recommendedName>
</protein>
<feature type="compositionally biased region" description="Polar residues" evidence="21">
    <location>
        <begin position="711"/>
        <end position="725"/>
    </location>
</feature>
<dbReference type="PANTHER" id="PTHR23068:SF53">
    <property type="entry name" value="DNA (CYTOSINE-5-)-METHYLTRANSFERASE"/>
    <property type="match status" value="1"/>
</dbReference>
<feature type="domain" description="PWWP" evidence="23">
    <location>
        <begin position="808"/>
        <end position="852"/>
    </location>
</feature>
<dbReference type="Gene3D" id="3.40.50.150">
    <property type="entry name" value="Vaccinia Virus protein VP39"/>
    <property type="match status" value="2"/>
</dbReference>
<dbReference type="InterPro" id="IPR018117">
    <property type="entry name" value="C5_DNA_meth_AS"/>
</dbReference>
<dbReference type="InterPro" id="IPR036872">
    <property type="entry name" value="CH_dom_sf"/>
</dbReference>
<dbReference type="AlphaFoldDB" id="A0A8C8JMM0"/>
<evidence type="ECO:0000256" key="19">
    <source>
        <dbReference type="ARBA" id="ARBA00023306"/>
    </source>
</evidence>
<dbReference type="PROSITE" id="PS00094">
    <property type="entry name" value="C5_MTASE_1"/>
    <property type="match status" value="1"/>
</dbReference>
<evidence type="ECO:0000259" key="22">
    <source>
        <dbReference type="PROSITE" id="PS50021"/>
    </source>
</evidence>
<dbReference type="FunFam" id="1.10.418.10:FF:000028">
    <property type="entry name" value="RP/EB family microtubule-associated protein"/>
    <property type="match status" value="1"/>
</dbReference>
<dbReference type="GO" id="GO:0000122">
    <property type="term" value="P:negative regulation of transcription by RNA polymerase II"/>
    <property type="evidence" value="ECO:0007669"/>
    <property type="project" value="TreeGrafter"/>
</dbReference>
<dbReference type="InterPro" id="IPR001525">
    <property type="entry name" value="C5_MeTfrase"/>
</dbReference>
<feature type="domain" description="PHD-type" evidence="24">
    <location>
        <begin position="952"/>
        <end position="1084"/>
    </location>
</feature>
<dbReference type="InterPro" id="IPR049554">
    <property type="entry name" value="DNMT3_ADD_PHD"/>
</dbReference>
<dbReference type="Ensembl" id="ENSOTST00005105199.2">
    <property type="protein sequence ID" value="ENSOTSP00005097159.2"/>
    <property type="gene ID" value="ENSOTSG00005044772.2"/>
</dbReference>
<evidence type="ECO:0000256" key="21">
    <source>
        <dbReference type="SAM" id="MobiDB-lite"/>
    </source>
</evidence>
<evidence type="ECO:0000256" key="1">
    <source>
        <dbReference type="ARBA" id="ARBA00004123"/>
    </source>
</evidence>
<organism evidence="25 26">
    <name type="scientific">Oncorhynchus tshawytscha</name>
    <name type="common">Chinook salmon</name>
    <name type="synonym">Salmo tshawytscha</name>
    <dbReference type="NCBI Taxonomy" id="74940"/>
    <lineage>
        <taxon>Eukaryota</taxon>
        <taxon>Metazoa</taxon>
        <taxon>Chordata</taxon>
        <taxon>Craniata</taxon>
        <taxon>Vertebrata</taxon>
        <taxon>Euteleostomi</taxon>
        <taxon>Actinopterygii</taxon>
        <taxon>Neopterygii</taxon>
        <taxon>Teleostei</taxon>
        <taxon>Protacanthopterygii</taxon>
        <taxon>Salmoniformes</taxon>
        <taxon>Salmonidae</taxon>
        <taxon>Salmoninae</taxon>
        <taxon>Oncorhynchus</taxon>
    </lineage>
</organism>
<evidence type="ECO:0000313" key="25">
    <source>
        <dbReference type="Ensembl" id="ENSOTSP00005097159.2"/>
    </source>
</evidence>
<feature type="compositionally biased region" description="Acidic residues" evidence="21">
    <location>
        <begin position="694"/>
        <end position="708"/>
    </location>
</feature>
<dbReference type="InterPro" id="IPR001715">
    <property type="entry name" value="CH_dom"/>
</dbReference>
<dbReference type="SUPFAM" id="SSF53335">
    <property type="entry name" value="S-adenosyl-L-methionine-dependent methyltransferases"/>
    <property type="match status" value="1"/>
</dbReference>
<dbReference type="InterPro" id="IPR025766">
    <property type="entry name" value="ADD"/>
</dbReference>
<keyword evidence="9 20" id="KW-0808">Transferase</keyword>
<evidence type="ECO:0000259" key="24">
    <source>
        <dbReference type="PROSITE" id="PS51533"/>
    </source>
</evidence>
<dbReference type="PROSITE" id="PS51679">
    <property type="entry name" value="SAM_MT_C5"/>
    <property type="match status" value="1"/>
</dbReference>
<comment type="similarity">
    <text evidence="3">Belongs to the MAPRE family.</text>
</comment>
<evidence type="ECO:0000256" key="13">
    <source>
        <dbReference type="ARBA" id="ARBA00022771"/>
    </source>
</evidence>
<evidence type="ECO:0000256" key="17">
    <source>
        <dbReference type="ARBA" id="ARBA00023212"/>
    </source>
</evidence>
<evidence type="ECO:0000256" key="10">
    <source>
        <dbReference type="ARBA" id="ARBA00022691"/>
    </source>
</evidence>
<evidence type="ECO:0000259" key="23">
    <source>
        <dbReference type="PROSITE" id="PS50812"/>
    </source>
</evidence>
<dbReference type="GO" id="GO:0008270">
    <property type="term" value="F:zinc ion binding"/>
    <property type="evidence" value="ECO:0007669"/>
    <property type="project" value="UniProtKB-KW"/>
</dbReference>
<dbReference type="Proteomes" id="UP000694402">
    <property type="component" value="Unassembled WGS sequence"/>
</dbReference>
<dbReference type="Gene3D" id="2.30.30.140">
    <property type="match status" value="1"/>
</dbReference>
<dbReference type="InterPro" id="IPR000313">
    <property type="entry name" value="PWWP_dom"/>
</dbReference>
<dbReference type="InterPro" id="IPR029063">
    <property type="entry name" value="SAM-dependent_MTases_sf"/>
</dbReference>
<dbReference type="GO" id="GO:0005874">
    <property type="term" value="C:microtubule"/>
    <property type="evidence" value="ECO:0007669"/>
    <property type="project" value="UniProtKB-KW"/>
</dbReference>
<dbReference type="EC" id="2.1.1.37" evidence="4"/>
<feature type="region of interest" description="Disordered" evidence="21">
    <location>
        <begin position="694"/>
        <end position="747"/>
    </location>
</feature>
<evidence type="ECO:0000256" key="5">
    <source>
        <dbReference type="ARBA" id="ARBA00022490"/>
    </source>
</evidence>